<dbReference type="RefSeq" id="WP_378480133.1">
    <property type="nucleotide sequence ID" value="NZ_JBHUIW010000044.1"/>
</dbReference>
<proteinExistence type="predicted"/>
<organism evidence="1 2">
    <name type="scientific">Rhodoplanes azumiensis</name>
    <dbReference type="NCBI Taxonomy" id="1897628"/>
    <lineage>
        <taxon>Bacteria</taxon>
        <taxon>Pseudomonadati</taxon>
        <taxon>Pseudomonadota</taxon>
        <taxon>Alphaproteobacteria</taxon>
        <taxon>Hyphomicrobiales</taxon>
        <taxon>Nitrobacteraceae</taxon>
        <taxon>Rhodoplanes</taxon>
    </lineage>
</organism>
<protein>
    <submittedName>
        <fullName evidence="1">Uncharacterized protein</fullName>
    </submittedName>
</protein>
<dbReference type="EMBL" id="JBHUIW010000044">
    <property type="protein sequence ID" value="MFD2185001.1"/>
    <property type="molecule type" value="Genomic_DNA"/>
</dbReference>
<sequence>MPEPDHYREHRAALWDAVARAFRRLADEMREERERLDAAPPVDRLFALHMPPAEHAVVISITIGDDVSRTAAIASPSTMDGLFWVAVLHHDPHGHALAGNETPVPWSAVAAEIERLAECPLEWARAEWTVLAHPPMKSNVWTRGLVDAHRVGAAEVIRRGL</sequence>
<reference evidence="2" key="1">
    <citation type="journal article" date="2019" name="Int. J. Syst. Evol. Microbiol.">
        <title>The Global Catalogue of Microorganisms (GCM) 10K type strain sequencing project: providing services to taxonomists for standard genome sequencing and annotation.</title>
        <authorList>
            <consortium name="The Broad Institute Genomics Platform"/>
            <consortium name="The Broad Institute Genome Sequencing Center for Infectious Disease"/>
            <person name="Wu L."/>
            <person name="Ma J."/>
        </authorList>
    </citation>
    <scope>NUCLEOTIDE SEQUENCE [LARGE SCALE GENOMIC DNA]</scope>
    <source>
        <strain evidence="2">CGMCC 1.6774</strain>
    </source>
</reference>
<keyword evidence="2" id="KW-1185">Reference proteome</keyword>
<evidence type="ECO:0000313" key="1">
    <source>
        <dbReference type="EMBL" id="MFD2185001.1"/>
    </source>
</evidence>
<dbReference type="Proteomes" id="UP001597314">
    <property type="component" value="Unassembled WGS sequence"/>
</dbReference>
<accession>A0ABW5ASU6</accession>
<name>A0ABW5ASU6_9BRAD</name>
<comment type="caution">
    <text evidence="1">The sequence shown here is derived from an EMBL/GenBank/DDBJ whole genome shotgun (WGS) entry which is preliminary data.</text>
</comment>
<evidence type="ECO:0000313" key="2">
    <source>
        <dbReference type="Proteomes" id="UP001597314"/>
    </source>
</evidence>
<gene>
    <name evidence="1" type="ORF">ACFSOX_22845</name>
</gene>